<proteinExistence type="predicted"/>
<dbReference type="Proteomes" id="UP001202328">
    <property type="component" value="Unassembled WGS sequence"/>
</dbReference>
<accession>A0AAD4X9E3</accession>
<organism evidence="1 2">
    <name type="scientific">Papaver atlanticum</name>
    <dbReference type="NCBI Taxonomy" id="357466"/>
    <lineage>
        <taxon>Eukaryota</taxon>
        <taxon>Viridiplantae</taxon>
        <taxon>Streptophyta</taxon>
        <taxon>Embryophyta</taxon>
        <taxon>Tracheophyta</taxon>
        <taxon>Spermatophyta</taxon>
        <taxon>Magnoliopsida</taxon>
        <taxon>Ranunculales</taxon>
        <taxon>Papaveraceae</taxon>
        <taxon>Papaveroideae</taxon>
        <taxon>Papaver</taxon>
    </lineage>
</organism>
<reference evidence="1" key="1">
    <citation type="submission" date="2022-04" db="EMBL/GenBank/DDBJ databases">
        <title>A functionally conserved STORR gene fusion in Papaver species that diverged 16.8 million years ago.</title>
        <authorList>
            <person name="Catania T."/>
        </authorList>
    </citation>
    <scope>NUCLEOTIDE SEQUENCE</scope>
    <source>
        <strain evidence="1">S-188037</strain>
    </source>
</reference>
<evidence type="ECO:0000313" key="1">
    <source>
        <dbReference type="EMBL" id="KAI3874089.1"/>
    </source>
</evidence>
<keyword evidence="2" id="KW-1185">Reference proteome</keyword>
<protein>
    <submittedName>
        <fullName evidence="1">Uncharacterized protein</fullName>
    </submittedName>
</protein>
<dbReference type="EMBL" id="JAJJMB010012696">
    <property type="protein sequence ID" value="KAI3874089.1"/>
    <property type="molecule type" value="Genomic_DNA"/>
</dbReference>
<name>A0AAD4X9E3_9MAGN</name>
<dbReference type="AlphaFoldDB" id="A0AAD4X9E3"/>
<comment type="caution">
    <text evidence="1">The sequence shown here is derived from an EMBL/GenBank/DDBJ whole genome shotgun (WGS) entry which is preliminary data.</text>
</comment>
<sequence>IDLLKVQQVATKELITTIQETIASVEVLSQNSEDYNVGAAAVIFMIMDVPLFTEIEQLSIGDCLDLANSGMGVYVEEYANLLPDS</sequence>
<feature type="non-terminal residue" evidence="1">
    <location>
        <position position="1"/>
    </location>
</feature>
<feature type="non-terminal residue" evidence="1">
    <location>
        <position position="85"/>
    </location>
</feature>
<evidence type="ECO:0000313" key="2">
    <source>
        <dbReference type="Proteomes" id="UP001202328"/>
    </source>
</evidence>
<gene>
    <name evidence="1" type="ORF">MKW98_013750</name>
</gene>